<feature type="compositionally biased region" description="Low complexity" evidence="8">
    <location>
        <begin position="935"/>
        <end position="954"/>
    </location>
</feature>
<dbReference type="CDD" id="cd00063">
    <property type="entry name" value="FN3"/>
    <property type="match status" value="2"/>
</dbReference>
<feature type="region of interest" description="Disordered" evidence="8">
    <location>
        <begin position="983"/>
        <end position="1009"/>
    </location>
</feature>
<feature type="compositionally biased region" description="Polar residues" evidence="8">
    <location>
        <begin position="983"/>
        <end position="993"/>
    </location>
</feature>
<evidence type="ECO:0000256" key="7">
    <source>
        <dbReference type="ARBA" id="ARBA00023306"/>
    </source>
</evidence>
<dbReference type="InterPro" id="IPR013783">
    <property type="entry name" value="Ig-like_fold"/>
</dbReference>
<dbReference type="Pfam" id="PF13854">
    <property type="entry name" value="Kelch_HCF"/>
    <property type="match status" value="1"/>
</dbReference>
<dbReference type="Gene3D" id="6.10.250.2590">
    <property type="match status" value="1"/>
</dbReference>
<keyword evidence="7" id="KW-0131">Cell cycle</keyword>
<evidence type="ECO:0000256" key="2">
    <source>
        <dbReference type="ARBA" id="ARBA00022441"/>
    </source>
</evidence>
<gene>
    <name evidence="10" type="ORF">LSH36_119g07012</name>
</gene>
<feature type="region of interest" description="Disordered" evidence="8">
    <location>
        <begin position="395"/>
        <end position="440"/>
    </location>
</feature>
<dbReference type="EMBL" id="JAODUP010000119">
    <property type="protein sequence ID" value="KAK2161286.1"/>
    <property type="molecule type" value="Genomic_DNA"/>
</dbReference>
<dbReference type="InterPro" id="IPR043536">
    <property type="entry name" value="HCF1/2"/>
</dbReference>
<dbReference type="GO" id="GO:0035097">
    <property type="term" value="C:histone methyltransferase complex"/>
    <property type="evidence" value="ECO:0007669"/>
    <property type="project" value="TreeGrafter"/>
</dbReference>
<accession>A0AAD9JYI7</accession>
<keyword evidence="6" id="KW-0539">Nucleus</keyword>
<feature type="compositionally biased region" description="Low complexity" evidence="8">
    <location>
        <begin position="1048"/>
        <end position="1069"/>
    </location>
</feature>
<dbReference type="GO" id="GO:0006338">
    <property type="term" value="P:chromatin remodeling"/>
    <property type="evidence" value="ECO:0007669"/>
    <property type="project" value="TreeGrafter"/>
</dbReference>
<reference evidence="10" key="1">
    <citation type="journal article" date="2023" name="Mol. Biol. Evol.">
        <title>Third-Generation Sequencing Reveals the Adaptive Role of the Epigenome in Three Deep-Sea Polychaetes.</title>
        <authorList>
            <person name="Perez M."/>
            <person name="Aroh O."/>
            <person name="Sun Y."/>
            <person name="Lan Y."/>
            <person name="Juniper S.K."/>
            <person name="Young C.R."/>
            <person name="Angers B."/>
            <person name="Qian P.Y."/>
        </authorList>
    </citation>
    <scope>NUCLEOTIDE SEQUENCE</scope>
    <source>
        <strain evidence="10">P08H-3</strain>
    </source>
</reference>
<dbReference type="PANTHER" id="PTHR46003:SF1">
    <property type="entry name" value="HOST CELL FACTOR"/>
    <property type="match status" value="1"/>
</dbReference>
<dbReference type="InterPro" id="IPR059124">
    <property type="entry name" value="Kelch_HCF"/>
</dbReference>
<evidence type="ECO:0000313" key="10">
    <source>
        <dbReference type="EMBL" id="KAK2161286.1"/>
    </source>
</evidence>
<dbReference type="GO" id="GO:0003713">
    <property type="term" value="F:transcription coactivator activity"/>
    <property type="evidence" value="ECO:0007669"/>
    <property type="project" value="TreeGrafter"/>
</dbReference>
<dbReference type="InterPro" id="IPR003961">
    <property type="entry name" value="FN3_dom"/>
</dbReference>
<sequence length="1333" mass="139965">MAAPILKWKRLTNTTGPCPRPRHGHRAVAIKDLMVVFGGGNEGIVDELHVFNTATNQWFVPAVRGDIPPGCAAYGFVCDGTRIFVFGGMVEYGKYSNELYELQASRWEWKRLKPKPPKSGGPPPCPRLGHSFTLVGNRVYLFGGLANESEDPKNNIPRYLNDLYALELKPNSNQLSWDLPLTQGQPPPPRESHTCVAYTPSDGKQARLIIYGGMSGCRLGDLWQLEIDTMTWSKPVVNGIPPLPRSLHSSTVIGNRMFVFGGWVPLVMDDVKVATHEKEWKCTNTLASLNLDTMTWEPLAMEVFEDALPRARAGHCAVAIHTRLYIWSGRDGYRKAWNNQVCFKDLWFLETEKPPAPSRVQLVRASTNTLEVCWGPIPTADAYLLQLQKYDMPPAQAQPAPVSSAPQTPTSALPKTLASSAASPVTSQSPHTPQTPHTTIVRPTVPTLVQQVRQGTTSLGTIAVTPTTTVRLATPRMRQKSPITLGQGTVKIIGSQPGSTPQIISVAAPKSTPVQTTTSGGQMSGIAALAAAAAATQKITTTMAASSGIKVVTPTIVTPSGIKVTPVPGRSVSSVATSQLTPGTQTIRVQAPSTPGTTVLKASPASSNAKQIITVHKGGQVTSQPQIVTLVKTTQGMTVAQMPKVTLLTSKSSAGSVQGTIQALTGQTLQGKNIPQGATIVKLVTTQAGGAGKPTAIITSQTGQASSGHTPSNILGISSVQPHTPAKPGTTIIKTVPSSIINIAKPGVATVTQGAGGKQTIVIAAPKSGVAGATPTKIITTIPKLSTSTTSGTQFIVVTTRAGAHTSDLTGHTSGGKQIITIVTAASALQGALAGASRGTLSVSSTMASTTAVTSSLSSSVSSAPVVVMTRNVAPATVEAAQSAENMETGELTEAALAAEALPMQVDGVSDEYYIPQLDGNGDEDHQTEGGADNQTTGEADAATTETTQQQETAPGPPATPQTPTLASDATSVSLTLPDQILDQPSESVQQPAPEQCKEEPMDETEPEQKHYTAVIPVQLEEKPEVNKDVIKPELMAADATNPLSTLASAAMSSSPSTTPTTATSTPAANGIKIEPKVEKVESTPAKVSGTKKEASQWYDVGIIKGTSCVVSHYHLPSEASQGNGDDIDVVSVPDHSVLKRQELIPGTAYKFRVAGINACGRGPFSEISAFKTCLPGFPGAPSAIKISKVSGSNEGAHLSWEPPQNTAGKITEYSVYLAVRNASAQGEQKAGPTQLAFVRVYCGANASCLVNTASLASAHIDYTTKPAIIFRIAARNEKGYGPATQVRWLQDSATSPTAGKMAVKRSMSLTDGQKQQVMVNVAALKKPRTDEH</sequence>
<feature type="region of interest" description="Disordered" evidence="8">
    <location>
        <begin position="1048"/>
        <end position="1071"/>
    </location>
</feature>
<feature type="region of interest" description="Disordered" evidence="8">
    <location>
        <begin position="914"/>
        <end position="969"/>
    </location>
</feature>
<dbReference type="FunFam" id="2.120.10.80:FF:000008">
    <property type="entry name" value="host cell factor 1 isoform X1"/>
    <property type="match status" value="1"/>
</dbReference>
<dbReference type="Gene3D" id="2.120.10.80">
    <property type="entry name" value="Kelch-type beta propeller"/>
    <property type="match status" value="2"/>
</dbReference>
<evidence type="ECO:0000256" key="5">
    <source>
        <dbReference type="ARBA" id="ARBA00022813"/>
    </source>
</evidence>
<keyword evidence="3" id="KW-0597">Phosphoprotein</keyword>
<feature type="domain" description="Fibronectin type-III" evidence="9">
    <location>
        <begin position="1084"/>
        <end position="1176"/>
    </location>
</feature>
<protein>
    <recommendedName>
        <fullName evidence="9">Fibronectin type-III domain-containing protein</fullName>
    </recommendedName>
</protein>
<keyword evidence="2" id="KW-0880">Kelch repeat</keyword>
<dbReference type="PANTHER" id="PTHR46003">
    <property type="entry name" value="HOST CELL FACTOR"/>
    <property type="match status" value="1"/>
</dbReference>
<evidence type="ECO:0000313" key="11">
    <source>
        <dbReference type="Proteomes" id="UP001208570"/>
    </source>
</evidence>
<dbReference type="InterPro" id="IPR036116">
    <property type="entry name" value="FN3_sf"/>
</dbReference>
<comment type="subcellular location">
    <subcellularLocation>
        <location evidence="1">Nucleus</location>
    </subcellularLocation>
</comment>
<evidence type="ECO:0000256" key="3">
    <source>
        <dbReference type="ARBA" id="ARBA00022553"/>
    </source>
</evidence>
<dbReference type="Gene3D" id="2.60.40.10">
    <property type="entry name" value="Immunoglobulins"/>
    <property type="match status" value="2"/>
</dbReference>
<comment type="caution">
    <text evidence="10">The sequence shown here is derived from an EMBL/GenBank/DDBJ whole genome shotgun (WGS) entry which is preliminary data.</text>
</comment>
<keyword evidence="4" id="KW-0677">Repeat</keyword>
<name>A0AAD9JYI7_9ANNE</name>
<dbReference type="SUPFAM" id="SSF49265">
    <property type="entry name" value="Fibronectin type III"/>
    <property type="match status" value="1"/>
</dbReference>
<proteinExistence type="predicted"/>
<feature type="compositionally biased region" description="Low complexity" evidence="8">
    <location>
        <begin position="395"/>
        <end position="412"/>
    </location>
</feature>
<organism evidence="10 11">
    <name type="scientific">Paralvinella palmiformis</name>
    <dbReference type="NCBI Taxonomy" id="53620"/>
    <lineage>
        <taxon>Eukaryota</taxon>
        <taxon>Metazoa</taxon>
        <taxon>Spiralia</taxon>
        <taxon>Lophotrochozoa</taxon>
        <taxon>Annelida</taxon>
        <taxon>Polychaeta</taxon>
        <taxon>Sedentaria</taxon>
        <taxon>Canalipalpata</taxon>
        <taxon>Terebellida</taxon>
        <taxon>Terebelliformia</taxon>
        <taxon>Alvinellidae</taxon>
        <taxon>Paralvinella</taxon>
    </lineage>
</organism>
<dbReference type="PROSITE" id="PS50853">
    <property type="entry name" value="FN3"/>
    <property type="match status" value="1"/>
</dbReference>
<evidence type="ECO:0000256" key="8">
    <source>
        <dbReference type="SAM" id="MobiDB-lite"/>
    </source>
</evidence>
<evidence type="ECO:0000256" key="6">
    <source>
        <dbReference type="ARBA" id="ARBA00023242"/>
    </source>
</evidence>
<evidence type="ECO:0000256" key="4">
    <source>
        <dbReference type="ARBA" id="ARBA00022737"/>
    </source>
</evidence>
<evidence type="ECO:0000259" key="9">
    <source>
        <dbReference type="PROSITE" id="PS50853"/>
    </source>
</evidence>
<evidence type="ECO:0000256" key="1">
    <source>
        <dbReference type="ARBA" id="ARBA00004123"/>
    </source>
</evidence>
<feature type="compositionally biased region" description="Low complexity" evidence="8">
    <location>
        <begin position="426"/>
        <end position="439"/>
    </location>
</feature>
<dbReference type="Proteomes" id="UP001208570">
    <property type="component" value="Unassembled WGS sequence"/>
</dbReference>
<dbReference type="SMART" id="SM00060">
    <property type="entry name" value="FN3"/>
    <property type="match status" value="3"/>
</dbReference>
<keyword evidence="11" id="KW-1185">Reference proteome</keyword>
<dbReference type="InterPro" id="IPR015915">
    <property type="entry name" value="Kelch-typ_b-propeller"/>
</dbReference>
<dbReference type="FunFam" id="2.60.40.10:FF:000443">
    <property type="entry name" value="host cell factor 1"/>
    <property type="match status" value="1"/>
</dbReference>
<dbReference type="SUPFAM" id="SSF117281">
    <property type="entry name" value="Kelch motif"/>
    <property type="match status" value="1"/>
</dbReference>
<dbReference type="FunFam" id="2.120.10.80:FF:000015">
    <property type="entry name" value="host cell factor 1 isoform X1"/>
    <property type="match status" value="1"/>
</dbReference>
<keyword evidence="5" id="KW-0068">Autocatalytic cleavage</keyword>